<evidence type="ECO:0000256" key="4">
    <source>
        <dbReference type="SAM" id="Phobius"/>
    </source>
</evidence>
<evidence type="ECO:0000256" key="5">
    <source>
        <dbReference type="SAM" id="SignalP"/>
    </source>
</evidence>
<dbReference type="GO" id="GO:0016020">
    <property type="term" value="C:membrane"/>
    <property type="evidence" value="ECO:0007669"/>
    <property type="project" value="InterPro"/>
</dbReference>
<dbReference type="SUPFAM" id="SSF55874">
    <property type="entry name" value="ATPase domain of HSP90 chaperone/DNA topoisomerase II/histidine kinase"/>
    <property type="match status" value="1"/>
</dbReference>
<reference evidence="7 8" key="1">
    <citation type="journal article" date="2018" name="Front. Microbiol.">
        <title>Hydrolytic Capabilities as a Key to Environmental Success: Chitinolytic and Cellulolytic Acidobacteria From Acidic Sub-arctic Soils and Boreal Peatlands.</title>
        <authorList>
            <person name="Belova S.E."/>
            <person name="Ravin N.V."/>
            <person name="Pankratov T.A."/>
            <person name="Rakitin A.L."/>
            <person name="Ivanova A.A."/>
            <person name="Beletsky A.V."/>
            <person name="Mardanov A.V."/>
            <person name="Sinninghe Damste J.S."/>
            <person name="Dedysh S.N."/>
        </authorList>
    </citation>
    <scope>NUCLEOTIDE SEQUENCE [LARGE SCALE GENOMIC DNA]</scope>
    <source>
        <strain evidence="7 8">SBC82</strain>
    </source>
</reference>
<dbReference type="PANTHER" id="PTHR24421:SF62">
    <property type="entry name" value="SENSORY TRANSDUCTION HISTIDINE KINASE"/>
    <property type="match status" value="1"/>
</dbReference>
<dbReference type="GO" id="GO:0000155">
    <property type="term" value="F:phosphorelay sensor kinase activity"/>
    <property type="evidence" value="ECO:0007669"/>
    <property type="project" value="InterPro"/>
</dbReference>
<evidence type="ECO:0000256" key="1">
    <source>
        <dbReference type="ARBA" id="ARBA00022679"/>
    </source>
</evidence>
<feature type="transmembrane region" description="Helical" evidence="4">
    <location>
        <begin position="763"/>
        <end position="783"/>
    </location>
</feature>
<keyword evidence="2 7" id="KW-0418">Kinase</keyword>
<feature type="domain" description="Histidine kinase/HSP90-like ATPase" evidence="6">
    <location>
        <begin position="911"/>
        <end position="1006"/>
    </location>
</feature>
<evidence type="ECO:0000256" key="2">
    <source>
        <dbReference type="ARBA" id="ARBA00022777"/>
    </source>
</evidence>
<keyword evidence="8" id="KW-1185">Reference proteome</keyword>
<dbReference type="Gene3D" id="3.30.565.10">
    <property type="entry name" value="Histidine kinase-like ATPase, C-terminal domain"/>
    <property type="match status" value="1"/>
</dbReference>
<dbReference type="Pfam" id="PF07730">
    <property type="entry name" value="HisKA_3"/>
    <property type="match status" value="1"/>
</dbReference>
<dbReference type="Pfam" id="PF07495">
    <property type="entry name" value="Y_Y_Y"/>
    <property type="match status" value="1"/>
</dbReference>
<gene>
    <name evidence="7" type="ORF">ACPOL_0672</name>
</gene>
<feature type="chain" id="PRO_5016236328" evidence="5">
    <location>
        <begin position="36"/>
        <end position="1013"/>
    </location>
</feature>
<dbReference type="SMART" id="SM00387">
    <property type="entry name" value="HATPase_c"/>
    <property type="match status" value="1"/>
</dbReference>
<organism evidence="7 8">
    <name type="scientific">Acidisarcina polymorpha</name>
    <dbReference type="NCBI Taxonomy" id="2211140"/>
    <lineage>
        <taxon>Bacteria</taxon>
        <taxon>Pseudomonadati</taxon>
        <taxon>Acidobacteriota</taxon>
        <taxon>Terriglobia</taxon>
        <taxon>Terriglobales</taxon>
        <taxon>Acidobacteriaceae</taxon>
        <taxon>Acidisarcina</taxon>
    </lineage>
</organism>
<evidence type="ECO:0000313" key="8">
    <source>
        <dbReference type="Proteomes" id="UP000253606"/>
    </source>
</evidence>
<protein>
    <submittedName>
        <fullName evidence="7">Two-component system sensor kinase</fullName>
    </submittedName>
</protein>
<dbReference type="PANTHER" id="PTHR24421">
    <property type="entry name" value="NITRATE/NITRITE SENSOR PROTEIN NARX-RELATED"/>
    <property type="match status" value="1"/>
</dbReference>
<dbReference type="Gene3D" id="2.130.10.10">
    <property type="entry name" value="YVTN repeat-like/Quinoprotein amine dehydrogenase"/>
    <property type="match status" value="2"/>
</dbReference>
<keyword evidence="3" id="KW-0902">Two-component regulatory system</keyword>
<dbReference type="KEGG" id="abas:ACPOL_0672"/>
<dbReference type="InterPro" id="IPR015943">
    <property type="entry name" value="WD40/YVTN_repeat-like_dom_sf"/>
</dbReference>
<dbReference type="InterPro" id="IPR011123">
    <property type="entry name" value="Y_Y_Y"/>
</dbReference>
<dbReference type="Pfam" id="PF02518">
    <property type="entry name" value="HATPase_c"/>
    <property type="match status" value="1"/>
</dbReference>
<dbReference type="EMBL" id="CP030840">
    <property type="protein sequence ID" value="AXC10039.1"/>
    <property type="molecule type" value="Genomic_DNA"/>
</dbReference>
<feature type="signal peptide" evidence="5">
    <location>
        <begin position="1"/>
        <end position="35"/>
    </location>
</feature>
<name>A0A2Z5FT66_9BACT</name>
<dbReference type="SUPFAM" id="SSF63829">
    <property type="entry name" value="Calcium-dependent phosphotriesterase"/>
    <property type="match status" value="2"/>
</dbReference>
<evidence type="ECO:0000259" key="6">
    <source>
        <dbReference type="SMART" id="SM00387"/>
    </source>
</evidence>
<keyword evidence="4" id="KW-0472">Membrane</keyword>
<sequence>MSVLCTTKRRAKSTRCFSRAAVFAFVLLSFPLGYAQRQTASIARFHHTSWTSDDGLGAVSNIQQSPDGFLWLTTSRGVLRFDGLRFESVQQVTFNAVQDSDILSVFISASGNVWLTTRSAGMLRWKDGVVTAISDRRCTPAGLGGGMIAEENDGSLWFASTTGLTHLQGSSCEVLGPGRGYPGRLPKALFVDRERTVWVVSPSNDLLYKPEGQGTFKPYNATIHSTGTAVAIRQSGTGGIWIADDSGIKRLDTLSQAGSIKVAHNNSPSSRDFTFSADGSLWTVTDDGVSHYSREAVAAASPYLTAAPVETFTVQQGLTSDGVSKLMLDQEGNVWVGTSAGMDSLHRSLLQAVTLPHSQEHEIGLVGGDKDDLWIGSRSMPLTHVAPGGALNGFPEIAKLTCIRRDHNGNIWVGGGGNSSLWRSEGEKFVSVPGPLGDNQPVVALEVDRNNVPWIYTINGLSYRLLNGSWVNVNQELGKKAAVLGSMTSDESGNIWFAFSEKLVEWNGSTFQRYSYPQTLKNISPATMSARNGHVWLAGRGGVDVFFNGQFHQMRWKDRDPIGRVSGVVESYNHGLWINGFSGITHISRAALADWLQNTNSEAVTEHLDASDGLPGFSGDRLPEPSLIEGSDGKIWFATTKGIAFLDPNSMAAQRNKLPPSVKITSILARGKEFPTWKDVVLPIHTTALEADFTALSLSLPQRVLFRYKLENYDKSWQDAGTRRQAFYTGLPPGHYTLHVIACNNDGLWNDTGTFVNLTLLPAFYQTTWFLCLCAVATMVIVWQGYRYRLERMAAAMRTRFGERLDERARVARDLHDTLLQTISVSKLATDQALERPADIAGLKAVLQQLSELLGQAAAEGRAALSALHVSNKASNNLANAIRTAIDESLIDDRMQAELSVDGLVRDIHPIVCDEVYRIAYEGIRNAFTHSEATLLRVNLAYGQDLTLRISDNGRGIDADILHEGKAGHYGLSCIRDRATRIGASLDFKISRPGGTEIILIVPGKAIFLTKGS</sequence>
<keyword evidence="5" id="KW-0732">Signal</keyword>
<dbReference type="Gene3D" id="2.60.40.10">
    <property type="entry name" value="Immunoglobulins"/>
    <property type="match status" value="1"/>
</dbReference>
<dbReference type="GO" id="GO:0046983">
    <property type="term" value="F:protein dimerization activity"/>
    <property type="evidence" value="ECO:0007669"/>
    <property type="project" value="InterPro"/>
</dbReference>
<evidence type="ECO:0000256" key="3">
    <source>
        <dbReference type="ARBA" id="ARBA00023012"/>
    </source>
</evidence>
<dbReference type="InterPro" id="IPR011712">
    <property type="entry name" value="Sig_transdc_His_kin_sub3_dim/P"/>
</dbReference>
<keyword evidence="4" id="KW-1133">Transmembrane helix</keyword>
<dbReference type="InterPro" id="IPR050482">
    <property type="entry name" value="Sensor_HK_TwoCompSys"/>
</dbReference>
<dbReference type="CDD" id="cd16917">
    <property type="entry name" value="HATPase_UhpB-NarQ-NarX-like"/>
    <property type="match status" value="1"/>
</dbReference>
<proteinExistence type="predicted"/>
<evidence type="ECO:0000313" key="7">
    <source>
        <dbReference type="EMBL" id="AXC10039.1"/>
    </source>
</evidence>
<keyword evidence="4" id="KW-0812">Transmembrane</keyword>
<dbReference type="InterPro" id="IPR003594">
    <property type="entry name" value="HATPase_dom"/>
</dbReference>
<dbReference type="InterPro" id="IPR036890">
    <property type="entry name" value="HATPase_C_sf"/>
</dbReference>
<dbReference type="Proteomes" id="UP000253606">
    <property type="component" value="Chromosome"/>
</dbReference>
<dbReference type="InterPro" id="IPR013783">
    <property type="entry name" value="Ig-like_fold"/>
</dbReference>
<accession>A0A2Z5FT66</accession>
<dbReference type="Gene3D" id="1.20.5.1930">
    <property type="match status" value="1"/>
</dbReference>
<dbReference type="AlphaFoldDB" id="A0A2Z5FT66"/>
<keyword evidence="1" id="KW-0808">Transferase</keyword>